<comment type="subcellular location">
    <subcellularLocation>
        <location evidence="1">Cytoplasm</location>
    </subcellularLocation>
</comment>
<dbReference type="CDD" id="cd02440">
    <property type="entry name" value="AdoMet_MTases"/>
    <property type="match status" value="1"/>
</dbReference>
<sequence length="380" mass="40624">MKCTSGIGRSHDTGREAPTPLDWRELLKLVPREPFIPDIGLIGPVLDDPASWIDRRQDPDRWQAMVRSDLAIGTQLDDGTVDLTATTKADPAAMATSSCSAPRLVAEMLTLLDAAPDHRVLEIGTGTGWTAALLARQVGQGNVVTIEIDEAVAARATANLESAGYAPRVVVGDGAHGWPDAAPYDRVHVTAGAATVPYAWVEQTRRGGVIVLPWMPGWDGAGHLLNLTVQDGAARGRMAGQCGFMLLRDQRPTVKPLTGEARESTTGFDLGVFFAEQGGLALAVAGLLPGVSGSAGQHADGTLRVAARSATSHALAVRSPGTGETLVRQRGPRNLWNELQEAFRWWKQHNCPSPERYGATVTRDGLHLWLDDPKNPVRSV</sequence>
<accession>A0ABW2XCE7</accession>
<organism evidence="12 13">
    <name type="scientific">Actinomadura fibrosa</name>
    <dbReference type="NCBI Taxonomy" id="111802"/>
    <lineage>
        <taxon>Bacteria</taxon>
        <taxon>Bacillati</taxon>
        <taxon>Actinomycetota</taxon>
        <taxon>Actinomycetes</taxon>
        <taxon>Streptosporangiales</taxon>
        <taxon>Thermomonosporaceae</taxon>
        <taxon>Actinomadura</taxon>
    </lineage>
</organism>
<name>A0ABW2XCE7_9ACTN</name>
<keyword evidence="5" id="KW-0963">Cytoplasm</keyword>
<evidence type="ECO:0000256" key="7">
    <source>
        <dbReference type="ARBA" id="ARBA00022679"/>
    </source>
</evidence>
<dbReference type="RefSeq" id="WP_242619605.1">
    <property type="nucleotide sequence ID" value="NZ_CAACUY010000178.1"/>
</dbReference>
<comment type="similarity">
    <text evidence="2">Belongs to the methyltransferase superfamily. L-isoaspartyl/D-aspartyl protein methyltransferase family.</text>
</comment>
<dbReference type="EMBL" id="JBHTGP010000001">
    <property type="protein sequence ID" value="MFD0682913.1"/>
    <property type="molecule type" value="Genomic_DNA"/>
</dbReference>
<protein>
    <recommendedName>
        <fullName evidence="4">Protein-L-isoaspartate O-methyltransferase</fullName>
        <ecNumber evidence="3">2.1.1.77</ecNumber>
    </recommendedName>
    <alternativeName>
        <fullName evidence="11">L-isoaspartyl protein carboxyl methyltransferase</fullName>
    </alternativeName>
    <alternativeName>
        <fullName evidence="9">Protein L-isoaspartyl methyltransferase</fullName>
    </alternativeName>
    <alternativeName>
        <fullName evidence="10">Protein-beta-aspartate methyltransferase</fullName>
    </alternativeName>
</protein>
<comment type="caution">
    <text evidence="12">The sequence shown here is derived from an EMBL/GenBank/DDBJ whole genome shotgun (WGS) entry which is preliminary data.</text>
</comment>
<dbReference type="Gene3D" id="3.40.50.150">
    <property type="entry name" value="Vaccinia Virus protein VP39"/>
    <property type="match status" value="1"/>
</dbReference>
<evidence type="ECO:0000256" key="4">
    <source>
        <dbReference type="ARBA" id="ARBA00013346"/>
    </source>
</evidence>
<dbReference type="SUPFAM" id="SSF53335">
    <property type="entry name" value="S-adenosyl-L-methionine-dependent methyltransferases"/>
    <property type="match status" value="1"/>
</dbReference>
<keyword evidence="7" id="KW-0808">Transferase</keyword>
<evidence type="ECO:0000256" key="9">
    <source>
        <dbReference type="ARBA" id="ARBA00030757"/>
    </source>
</evidence>
<evidence type="ECO:0000256" key="8">
    <source>
        <dbReference type="ARBA" id="ARBA00022691"/>
    </source>
</evidence>
<evidence type="ECO:0000256" key="5">
    <source>
        <dbReference type="ARBA" id="ARBA00022490"/>
    </source>
</evidence>
<evidence type="ECO:0000256" key="10">
    <source>
        <dbReference type="ARBA" id="ARBA00031323"/>
    </source>
</evidence>
<evidence type="ECO:0000256" key="11">
    <source>
        <dbReference type="ARBA" id="ARBA00031350"/>
    </source>
</evidence>
<evidence type="ECO:0000256" key="3">
    <source>
        <dbReference type="ARBA" id="ARBA00011890"/>
    </source>
</evidence>
<dbReference type="GO" id="GO:0008168">
    <property type="term" value="F:methyltransferase activity"/>
    <property type="evidence" value="ECO:0007669"/>
    <property type="project" value="UniProtKB-KW"/>
</dbReference>
<dbReference type="InterPro" id="IPR029063">
    <property type="entry name" value="SAM-dependent_MTases_sf"/>
</dbReference>
<dbReference type="EC" id="2.1.1.77" evidence="3"/>
<dbReference type="InterPro" id="IPR000682">
    <property type="entry name" value="PCMT"/>
</dbReference>
<dbReference type="PANTHER" id="PTHR11579">
    <property type="entry name" value="PROTEIN-L-ISOASPARTATE O-METHYLTRANSFERASE"/>
    <property type="match status" value="1"/>
</dbReference>
<evidence type="ECO:0000256" key="1">
    <source>
        <dbReference type="ARBA" id="ARBA00004496"/>
    </source>
</evidence>
<evidence type="ECO:0000313" key="12">
    <source>
        <dbReference type="EMBL" id="MFD0682913.1"/>
    </source>
</evidence>
<dbReference type="Pfam" id="PF01135">
    <property type="entry name" value="PCMT"/>
    <property type="match status" value="1"/>
</dbReference>
<evidence type="ECO:0000313" key="13">
    <source>
        <dbReference type="Proteomes" id="UP001597063"/>
    </source>
</evidence>
<gene>
    <name evidence="12" type="ORF">ACFQZM_00265</name>
</gene>
<evidence type="ECO:0000256" key="6">
    <source>
        <dbReference type="ARBA" id="ARBA00022603"/>
    </source>
</evidence>
<reference evidence="13" key="1">
    <citation type="journal article" date="2019" name="Int. J. Syst. Evol. Microbiol.">
        <title>The Global Catalogue of Microorganisms (GCM) 10K type strain sequencing project: providing services to taxonomists for standard genome sequencing and annotation.</title>
        <authorList>
            <consortium name="The Broad Institute Genomics Platform"/>
            <consortium name="The Broad Institute Genome Sequencing Center for Infectious Disease"/>
            <person name="Wu L."/>
            <person name="Ma J."/>
        </authorList>
    </citation>
    <scope>NUCLEOTIDE SEQUENCE [LARGE SCALE GENOMIC DNA]</scope>
    <source>
        <strain evidence="13">JCM 9371</strain>
    </source>
</reference>
<proteinExistence type="inferred from homology"/>
<keyword evidence="6 12" id="KW-0489">Methyltransferase</keyword>
<keyword evidence="13" id="KW-1185">Reference proteome</keyword>
<keyword evidence="8" id="KW-0949">S-adenosyl-L-methionine</keyword>
<dbReference type="Proteomes" id="UP001597063">
    <property type="component" value="Unassembled WGS sequence"/>
</dbReference>
<dbReference type="GO" id="GO:0032259">
    <property type="term" value="P:methylation"/>
    <property type="evidence" value="ECO:0007669"/>
    <property type="project" value="UniProtKB-KW"/>
</dbReference>
<dbReference type="PANTHER" id="PTHR11579:SF0">
    <property type="entry name" value="PROTEIN-L-ISOASPARTATE(D-ASPARTATE) O-METHYLTRANSFERASE"/>
    <property type="match status" value="1"/>
</dbReference>
<evidence type="ECO:0000256" key="2">
    <source>
        <dbReference type="ARBA" id="ARBA00005369"/>
    </source>
</evidence>